<feature type="transmembrane region" description="Helical" evidence="1">
    <location>
        <begin position="92"/>
        <end position="115"/>
    </location>
</feature>
<dbReference type="Proteomes" id="UP000287547">
    <property type="component" value="Unassembled WGS sequence"/>
</dbReference>
<feature type="transmembrane region" description="Helical" evidence="1">
    <location>
        <begin position="51"/>
        <end position="71"/>
    </location>
</feature>
<evidence type="ECO:0000256" key="1">
    <source>
        <dbReference type="SAM" id="Phobius"/>
    </source>
</evidence>
<protein>
    <recommendedName>
        <fullName evidence="4">ABC transporter permease</fullName>
    </recommendedName>
</protein>
<feature type="transmembrane region" description="Helical" evidence="1">
    <location>
        <begin position="190"/>
        <end position="212"/>
    </location>
</feature>
<evidence type="ECO:0000313" key="3">
    <source>
        <dbReference type="Proteomes" id="UP000287547"/>
    </source>
</evidence>
<dbReference type="AlphaFoldDB" id="A0A428Y991"/>
<dbReference type="EMBL" id="QHKI01000099">
    <property type="protein sequence ID" value="RSM64155.1"/>
    <property type="molecule type" value="Genomic_DNA"/>
</dbReference>
<feature type="transmembrane region" description="Helical" evidence="1">
    <location>
        <begin position="26"/>
        <end position="45"/>
    </location>
</feature>
<keyword evidence="1" id="KW-0472">Membrane</keyword>
<keyword evidence="1" id="KW-0812">Transmembrane</keyword>
<evidence type="ECO:0008006" key="4">
    <source>
        <dbReference type="Google" id="ProtNLM"/>
    </source>
</evidence>
<name>A0A428Y991_KIBAR</name>
<evidence type="ECO:0000313" key="2">
    <source>
        <dbReference type="EMBL" id="RSM64155.1"/>
    </source>
</evidence>
<feature type="transmembrane region" description="Helical" evidence="1">
    <location>
        <begin position="121"/>
        <end position="141"/>
    </location>
</feature>
<sequence length="220" mass="23326">MVLDRGGVVTPLVRYLVSDVLRTQRWAAPLLAYLAVLLIIGPPTGPVLPTYAMASAALVPIGMWVTVVVMHNEEPQQAAITMAVNGGFNRVWLAKVLAALVFTGVLALVSLVWLTATSVQFQHIGVGAVDFAMTALTGVAFGTLISRPVMPKVAWTVLVGLGICFAQLFIRQAPPVNALIDLYATDTPGATSTVMLIGVESVVLSALVIFLAHRVARTRV</sequence>
<proteinExistence type="predicted"/>
<comment type="caution">
    <text evidence="2">The sequence shown here is derived from an EMBL/GenBank/DDBJ whole genome shotgun (WGS) entry which is preliminary data.</text>
</comment>
<accession>A0A428Y991</accession>
<feature type="transmembrane region" description="Helical" evidence="1">
    <location>
        <begin position="153"/>
        <end position="170"/>
    </location>
</feature>
<gene>
    <name evidence="2" type="ORF">DMH04_51670</name>
</gene>
<organism evidence="2 3">
    <name type="scientific">Kibdelosporangium aridum</name>
    <dbReference type="NCBI Taxonomy" id="2030"/>
    <lineage>
        <taxon>Bacteria</taxon>
        <taxon>Bacillati</taxon>
        <taxon>Actinomycetota</taxon>
        <taxon>Actinomycetes</taxon>
        <taxon>Pseudonocardiales</taxon>
        <taxon>Pseudonocardiaceae</taxon>
        <taxon>Kibdelosporangium</taxon>
    </lineage>
</organism>
<reference evidence="2 3" key="1">
    <citation type="submission" date="2018-05" db="EMBL/GenBank/DDBJ databases">
        <title>Evolution of GPA BGCs.</title>
        <authorList>
            <person name="Waglechner N."/>
            <person name="Wright G.D."/>
        </authorList>
    </citation>
    <scope>NUCLEOTIDE SEQUENCE [LARGE SCALE GENOMIC DNA]</scope>
    <source>
        <strain evidence="2 3">A82846</strain>
    </source>
</reference>
<keyword evidence="1" id="KW-1133">Transmembrane helix</keyword>